<accession>A0A518F191</accession>
<dbReference type="Pfam" id="PF12850">
    <property type="entry name" value="Metallophos_2"/>
    <property type="match status" value="1"/>
</dbReference>
<keyword evidence="3" id="KW-0378">Hydrolase</keyword>
<organism evidence="3 4">
    <name type="scientific">Saltatorellus ferox</name>
    <dbReference type="NCBI Taxonomy" id="2528018"/>
    <lineage>
        <taxon>Bacteria</taxon>
        <taxon>Pseudomonadati</taxon>
        <taxon>Planctomycetota</taxon>
        <taxon>Planctomycetia</taxon>
        <taxon>Planctomycetia incertae sedis</taxon>
        <taxon>Saltatorellus</taxon>
    </lineage>
</organism>
<sequence>MRYAILGDIHSNLAALEAVLDVVDAEGIEAIVQVGDVVGYGAAPAEVIEVLRARQALVVKGNHDAACVGELDSRLFNADARAGVRYTTKQLGRTDLRWLADLPMTAHQEHFSLSHGTLDRPERFDYIQNTADADPSLDVMDRPVCFVGHTHVPVTIMRLLDAPNRTSYTIERTVDLSESTVALVNVGSVGQPRDEDPRAAYAIYDTETTRVEMRRVEYDIEREAARIIGAGLPKILADRLFLGF</sequence>
<evidence type="ECO:0000259" key="2">
    <source>
        <dbReference type="Pfam" id="PF12850"/>
    </source>
</evidence>
<dbReference type="SUPFAM" id="SSF56300">
    <property type="entry name" value="Metallo-dependent phosphatases"/>
    <property type="match status" value="1"/>
</dbReference>
<proteinExistence type="inferred from homology"/>
<dbReference type="PIRSF" id="PIRSF000883">
    <property type="entry name" value="Pesterase_MJ0912"/>
    <property type="match status" value="1"/>
</dbReference>
<dbReference type="EMBL" id="CP036434">
    <property type="protein sequence ID" value="QDV10103.1"/>
    <property type="molecule type" value="Genomic_DNA"/>
</dbReference>
<dbReference type="InterPro" id="IPR024654">
    <property type="entry name" value="Calcineurin-like_PHP_lpxH"/>
</dbReference>
<feature type="domain" description="Calcineurin-like phosphoesterase" evidence="2">
    <location>
        <begin position="1"/>
        <end position="208"/>
    </location>
</feature>
<dbReference type="PANTHER" id="PTHR42850:SF2">
    <property type="entry name" value="BLL5683 PROTEIN"/>
    <property type="match status" value="1"/>
</dbReference>
<dbReference type="OrthoDB" id="9800565at2"/>
<dbReference type="GO" id="GO:0005737">
    <property type="term" value="C:cytoplasm"/>
    <property type="evidence" value="ECO:0007669"/>
    <property type="project" value="TreeGrafter"/>
</dbReference>
<gene>
    <name evidence="3" type="primary">yfcE</name>
    <name evidence="3" type="ORF">Poly30_56650</name>
</gene>
<dbReference type="InterPro" id="IPR050126">
    <property type="entry name" value="Ap4A_hydrolase"/>
</dbReference>
<keyword evidence="4" id="KW-1185">Reference proteome</keyword>
<dbReference type="GO" id="GO:0016791">
    <property type="term" value="F:phosphatase activity"/>
    <property type="evidence" value="ECO:0007669"/>
    <property type="project" value="TreeGrafter"/>
</dbReference>
<dbReference type="RefSeq" id="WP_145205707.1">
    <property type="nucleotide sequence ID" value="NZ_CP036434.1"/>
</dbReference>
<dbReference type="Proteomes" id="UP000320390">
    <property type="component" value="Chromosome"/>
</dbReference>
<protein>
    <submittedName>
        <fullName evidence="3">Phosphodiesterase YfcE</fullName>
        <ecNumber evidence="3">3.1.4.-</ecNumber>
    </submittedName>
</protein>
<dbReference type="Gene3D" id="3.60.21.10">
    <property type="match status" value="1"/>
</dbReference>
<evidence type="ECO:0000313" key="4">
    <source>
        <dbReference type="Proteomes" id="UP000320390"/>
    </source>
</evidence>
<dbReference type="InterPro" id="IPR029052">
    <property type="entry name" value="Metallo-depent_PP-like"/>
</dbReference>
<name>A0A518F191_9BACT</name>
<reference evidence="3 4" key="1">
    <citation type="submission" date="2019-02" db="EMBL/GenBank/DDBJ databases">
        <title>Deep-cultivation of Planctomycetes and their phenomic and genomic characterization uncovers novel biology.</title>
        <authorList>
            <person name="Wiegand S."/>
            <person name="Jogler M."/>
            <person name="Boedeker C."/>
            <person name="Pinto D."/>
            <person name="Vollmers J."/>
            <person name="Rivas-Marin E."/>
            <person name="Kohn T."/>
            <person name="Peeters S.H."/>
            <person name="Heuer A."/>
            <person name="Rast P."/>
            <person name="Oberbeckmann S."/>
            <person name="Bunk B."/>
            <person name="Jeske O."/>
            <person name="Meyerdierks A."/>
            <person name="Storesund J.E."/>
            <person name="Kallscheuer N."/>
            <person name="Luecker S."/>
            <person name="Lage O.M."/>
            <person name="Pohl T."/>
            <person name="Merkel B.J."/>
            <person name="Hornburger P."/>
            <person name="Mueller R.-W."/>
            <person name="Bruemmer F."/>
            <person name="Labrenz M."/>
            <person name="Spormann A.M."/>
            <person name="Op den Camp H."/>
            <person name="Overmann J."/>
            <person name="Amann R."/>
            <person name="Jetten M.S.M."/>
            <person name="Mascher T."/>
            <person name="Medema M.H."/>
            <person name="Devos D.P."/>
            <person name="Kaster A.-K."/>
            <person name="Ovreas L."/>
            <person name="Rohde M."/>
            <person name="Galperin M.Y."/>
            <person name="Jogler C."/>
        </authorList>
    </citation>
    <scope>NUCLEOTIDE SEQUENCE [LARGE SCALE GENOMIC DNA]</scope>
    <source>
        <strain evidence="3 4">Poly30</strain>
    </source>
</reference>
<dbReference type="InterPro" id="IPR011152">
    <property type="entry name" value="Pesterase_MJ0912"/>
</dbReference>
<comment type="similarity">
    <text evidence="1">Belongs to the metallophosphoesterase superfamily. YfcE family.</text>
</comment>
<dbReference type="AlphaFoldDB" id="A0A518F191"/>
<evidence type="ECO:0000313" key="3">
    <source>
        <dbReference type="EMBL" id="QDV10103.1"/>
    </source>
</evidence>
<evidence type="ECO:0000256" key="1">
    <source>
        <dbReference type="ARBA" id="ARBA00008950"/>
    </source>
</evidence>
<dbReference type="PANTHER" id="PTHR42850">
    <property type="entry name" value="METALLOPHOSPHOESTERASE"/>
    <property type="match status" value="1"/>
</dbReference>
<dbReference type="EC" id="3.1.4.-" evidence="3"/>